<dbReference type="InterPro" id="IPR011604">
    <property type="entry name" value="PDDEXK-like_dom_sf"/>
</dbReference>
<gene>
    <name evidence="1" type="ORF">A3C07_03485</name>
</gene>
<reference evidence="1 2" key="1">
    <citation type="journal article" date="2016" name="Nat. Commun.">
        <title>Thousands of microbial genomes shed light on interconnected biogeochemical processes in an aquifer system.</title>
        <authorList>
            <person name="Anantharaman K."/>
            <person name="Brown C.T."/>
            <person name="Hug L.A."/>
            <person name="Sharon I."/>
            <person name="Castelle C.J."/>
            <person name="Probst A.J."/>
            <person name="Thomas B.C."/>
            <person name="Singh A."/>
            <person name="Wilkins M.J."/>
            <person name="Karaoz U."/>
            <person name="Brodie E.L."/>
            <person name="Williams K.H."/>
            <person name="Hubbard S.S."/>
            <person name="Banfield J.F."/>
        </authorList>
    </citation>
    <scope>NUCLEOTIDE SEQUENCE [LARGE SCALE GENOMIC DNA]</scope>
</reference>
<evidence type="ECO:0008006" key="3">
    <source>
        <dbReference type="Google" id="ProtNLM"/>
    </source>
</evidence>
<dbReference type="EMBL" id="MHQI01000017">
    <property type="protein sequence ID" value="OHA00374.1"/>
    <property type="molecule type" value="Genomic_DNA"/>
</dbReference>
<evidence type="ECO:0000313" key="2">
    <source>
        <dbReference type="Proteomes" id="UP000179023"/>
    </source>
</evidence>
<dbReference type="AlphaFoldDB" id="A0A1G2KM79"/>
<proteinExistence type="predicted"/>
<comment type="caution">
    <text evidence="1">The sequence shown here is derived from an EMBL/GenBank/DDBJ whole genome shotgun (WGS) entry which is preliminary data.</text>
</comment>
<organism evidence="1 2">
    <name type="scientific">Candidatus Sungbacteria bacterium RIFCSPHIGHO2_02_FULL_47_11</name>
    <dbReference type="NCBI Taxonomy" id="1802270"/>
    <lineage>
        <taxon>Bacteria</taxon>
        <taxon>Candidatus Sungiibacteriota</taxon>
    </lineage>
</organism>
<accession>A0A1G2KM79</accession>
<dbReference type="Gene3D" id="3.90.320.10">
    <property type="match status" value="1"/>
</dbReference>
<evidence type="ECO:0000313" key="1">
    <source>
        <dbReference type="EMBL" id="OHA00374.1"/>
    </source>
</evidence>
<dbReference type="STRING" id="1802270.A3C07_03485"/>
<name>A0A1G2KM79_9BACT</name>
<dbReference type="Proteomes" id="UP000179023">
    <property type="component" value="Unassembled WGS sequence"/>
</dbReference>
<sequence>MWYQDQNHFKNENGYEINNQWYPRVTRILEIKSKPTLEQFFKEVGHYSSAEEVKNKSAAEGSLVHNTIEQLMLGKPTDVADGIKPAVAAFQEFNEGRRIVFHPEFVECRVWSLRHRYAGTVDALATVDGKFGVLDIKTSAGFYPEYNLQTAAYVSALQEFETKRTLQLPRDIETRWILRVDQHRPCRTCGAVLREKGGRSKIRTPKGRTSGAATCPDEKHEWAELRGDVELREFPYLYRDTKAFIAAKTLWEWEHGYWLRHIGYIK</sequence>
<protein>
    <recommendedName>
        <fullName evidence="3">PD-(D/E)XK endonuclease-like domain-containing protein</fullName>
    </recommendedName>
</protein>